<evidence type="ECO:0000256" key="9">
    <source>
        <dbReference type="RuleBase" id="RU003404"/>
    </source>
</evidence>
<feature type="transmembrane region" description="Helical" evidence="9">
    <location>
        <begin position="366"/>
        <end position="390"/>
    </location>
</feature>
<dbReference type="GO" id="GO:0042773">
    <property type="term" value="P:ATP synthesis coupled electron transport"/>
    <property type="evidence" value="ECO:0007669"/>
    <property type="project" value="InterPro"/>
</dbReference>
<evidence type="ECO:0000256" key="2">
    <source>
        <dbReference type="ARBA" id="ARBA00012944"/>
    </source>
</evidence>
<accession>A0A7G9XFL3</accession>
<keyword evidence="5 9" id="KW-0812">Transmembrane</keyword>
<keyword evidence="7 9" id="KW-0472">Membrane</keyword>
<name>A0A7G9XFL3_9ASCI</name>
<dbReference type="AlphaFoldDB" id="A0A7G9XFL3"/>
<evidence type="ECO:0000256" key="8">
    <source>
        <dbReference type="ARBA" id="ARBA00049551"/>
    </source>
</evidence>
<geneLocation type="mitochondrion" evidence="12"/>
<feature type="transmembrane region" description="Helical" evidence="9">
    <location>
        <begin position="144"/>
        <end position="164"/>
    </location>
</feature>
<dbReference type="PANTHER" id="PTHR42829">
    <property type="entry name" value="NADH-UBIQUINONE OXIDOREDUCTASE CHAIN 5"/>
    <property type="match status" value="1"/>
</dbReference>
<organism evidence="12">
    <name type="scientific">Halocynthia hilgendorfi ssp. n. KRK-2020</name>
    <dbReference type="NCBI Taxonomy" id="2769794"/>
    <lineage>
        <taxon>Eukaryota</taxon>
        <taxon>Metazoa</taxon>
        <taxon>Chordata</taxon>
        <taxon>Tunicata</taxon>
        <taxon>Ascidiacea</taxon>
        <taxon>Stolidobranchia</taxon>
        <taxon>Pyuridae</taxon>
        <taxon>Halocynthia</taxon>
        <taxon>Halocynthia hilgendorfi</taxon>
    </lineage>
</organism>
<evidence type="ECO:0000256" key="5">
    <source>
        <dbReference type="ARBA" id="ARBA00022692"/>
    </source>
</evidence>
<evidence type="ECO:0000313" key="12">
    <source>
        <dbReference type="EMBL" id="QNO34171.1"/>
    </source>
</evidence>
<feature type="domain" description="NADH-Ubiquinone oxidoreductase (complex I) chain 5 N-terminal" evidence="11">
    <location>
        <begin position="78"/>
        <end position="121"/>
    </location>
</feature>
<dbReference type="InterPro" id="IPR003945">
    <property type="entry name" value="NU5C-like"/>
</dbReference>
<keyword evidence="9" id="KW-0520">NAD</keyword>
<feature type="transmembrane region" description="Helical" evidence="9">
    <location>
        <begin position="522"/>
        <end position="545"/>
    </location>
</feature>
<evidence type="ECO:0000256" key="4">
    <source>
        <dbReference type="ARBA" id="ARBA00022660"/>
    </source>
</evidence>
<evidence type="ECO:0000256" key="3">
    <source>
        <dbReference type="ARBA" id="ARBA00021096"/>
    </source>
</evidence>
<keyword evidence="9" id="KW-0830">Ubiquinone</keyword>
<dbReference type="PANTHER" id="PTHR42829:SF2">
    <property type="entry name" value="NADH-UBIQUINONE OXIDOREDUCTASE CHAIN 5"/>
    <property type="match status" value="1"/>
</dbReference>
<sequence length="576" mass="64832">MMSVIGFYLLLGFLVVLLLLQLLLVLLQMLGGGLGGFFNKLVVFMYKGVSGFLLVAVFFVFFFCGTGVGVVSVGLGWLGFSLEFLLDFYTCLFFLVGCVVSWSILEFSFGYMSGESGVGKFSWLLLLFLFFMMVLVISGNFLMLFIGWEGVGLLSFLLISWWMHRSEAVGSSLQAVIYNRVGDFGVMVWMFCMLMGGVGLFEGISFFMNLGFVFLFLGIVAKSSQFFFHPWLPNAMEGPTPVSSLLHSSTMVVAGVFLMIRVVSFCNVGWLVMLLGGVTAFWGGFCAVNQVDFKKVVAFSTTSQLGFMMFSVGLGFEVLAFLHMMVHAFFKALIFMVSGEVIHGSQNYQDLRKVNSAVMVDNTLGYLLMFSSFSMMGFPFLSGFVSKDILLECLFGGFLNRWVILLFFLSAVMTCIYSGVMISYLLVPLSFFGSKIGVGEYFMNGYFMYRVFIGAVVLGLFFLGWWFVYEEVYMYVFLKLVPLFVFFFGLVVGLFLVSLKMGKGVRGFGFFLGFYNPVTHKMWLGVNYVFSYLYLIFDHIVIEVLMPQGLVKGWRMYGKFLLLVVLMLGFLVFIFL</sequence>
<feature type="transmembrane region" description="Helical" evidence="9">
    <location>
        <begin position="447"/>
        <end position="468"/>
    </location>
</feature>
<reference evidence="12" key="1">
    <citation type="submission" date="2020-07" db="EMBL/GenBank/DDBJ databases">
        <title>Complete mitochondrial genome of Halocynthia hilgendorfi ritteri (Pyuridae) from Korea.</title>
        <authorList>
            <person name="Kim M.-S."/>
            <person name="Kim K.-R."/>
            <person name="Kim Y.H."/>
            <person name="Park J.Y."/>
        </authorList>
    </citation>
    <scope>NUCLEOTIDE SEQUENCE</scope>
</reference>
<evidence type="ECO:0000256" key="7">
    <source>
        <dbReference type="ARBA" id="ARBA00023136"/>
    </source>
</evidence>
<dbReference type="InterPro" id="IPR001750">
    <property type="entry name" value="ND/Mrp_TM"/>
</dbReference>
<evidence type="ECO:0000256" key="6">
    <source>
        <dbReference type="ARBA" id="ARBA00022989"/>
    </source>
</evidence>
<keyword evidence="6 9" id="KW-1133">Transmembrane helix</keyword>
<feature type="transmembrane region" description="Helical" evidence="9">
    <location>
        <begin position="117"/>
        <end position="137"/>
    </location>
</feature>
<dbReference type="PRINTS" id="PR01434">
    <property type="entry name" value="NADHDHGNASE5"/>
</dbReference>
<dbReference type="GO" id="GO:0016020">
    <property type="term" value="C:membrane"/>
    <property type="evidence" value="ECO:0007669"/>
    <property type="project" value="UniProtKB-SubCell"/>
</dbReference>
<feature type="transmembrane region" description="Helical" evidence="9">
    <location>
        <begin position="270"/>
        <end position="291"/>
    </location>
</feature>
<keyword evidence="9 12" id="KW-0496">Mitochondrion</keyword>
<dbReference type="Pfam" id="PF00662">
    <property type="entry name" value="Proton_antipo_N"/>
    <property type="match status" value="1"/>
</dbReference>
<feature type="transmembrane region" description="Helical" evidence="9">
    <location>
        <begin position="84"/>
        <end position="105"/>
    </location>
</feature>
<dbReference type="EMBL" id="MT811760">
    <property type="protein sequence ID" value="QNO34171.1"/>
    <property type="molecule type" value="Genomic_DNA"/>
</dbReference>
<comment type="similarity">
    <text evidence="9">Belongs to the complex I subunit 5 family.</text>
</comment>
<keyword evidence="4" id="KW-0679">Respiratory chain</keyword>
<keyword evidence="9" id="KW-0813">Transport</keyword>
<dbReference type="GO" id="GO:0008137">
    <property type="term" value="F:NADH dehydrogenase (ubiquinone) activity"/>
    <property type="evidence" value="ECO:0007669"/>
    <property type="project" value="UniProtKB-EC"/>
</dbReference>
<feature type="transmembrane region" description="Helical" evidence="9">
    <location>
        <begin position="557"/>
        <end position="575"/>
    </location>
</feature>
<feature type="transmembrane region" description="Helical" evidence="9">
    <location>
        <begin position="213"/>
        <end position="232"/>
    </location>
</feature>
<comment type="catalytic activity">
    <reaction evidence="8 9">
        <text>a ubiquinone + NADH + 5 H(+)(in) = a ubiquinol + NAD(+) + 4 H(+)(out)</text>
        <dbReference type="Rhea" id="RHEA:29091"/>
        <dbReference type="Rhea" id="RHEA-COMP:9565"/>
        <dbReference type="Rhea" id="RHEA-COMP:9566"/>
        <dbReference type="ChEBI" id="CHEBI:15378"/>
        <dbReference type="ChEBI" id="CHEBI:16389"/>
        <dbReference type="ChEBI" id="CHEBI:17976"/>
        <dbReference type="ChEBI" id="CHEBI:57540"/>
        <dbReference type="ChEBI" id="CHEBI:57945"/>
        <dbReference type="EC" id="7.1.1.2"/>
    </reaction>
</comment>
<feature type="transmembrane region" description="Helical" evidence="9">
    <location>
        <begin position="303"/>
        <end position="322"/>
    </location>
</feature>
<comment type="function">
    <text evidence="9">Core subunit of the mitochondrial membrane respiratory chain NADH dehydrogenase (Complex I) which catalyzes electron transfer from NADH through the respiratory chain, using ubiquinone as an electron acceptor. Essential for the catalytic activity and assembly of complex I.</text>
</comment>
<evidence type="ECO:0000259" key="10">
    <source>
        <dbReference type="Pfam" id="PF00361"/>
    </source>
</evidence>
<comment type="subcellular location">
    <subcellularLocation>
        <location evidence="1">Membrane</location>
        <topology evidence="1">Multi-pass membrane protein</topology>
    </subcellularLocation>
</comment>
<dbReference type="EC" id="7.1.1.2" evidence="2 9"/>
<evidence type="ECO:0000259" key="11">
    <source>
        <dbReference type="Pfam" id="PF00662"/>
    </source>
</evidence>
<dbReference type="Pfam" id="PF00361">
    <property type="entry name" value="Proton_antipo_M"/>
    <property type="match status" value="1"/>
</dbReference>
<proteinExistence type="inferred from homology"/>
<feature type="transmembrane region" description="Helical" evidence="9">
    <location>
        <begin position="402"/>
        <end position="427"/>
    </location>
</feature>
<feature type="transmembrane region" description="Helical" evidence="9">
    <location>
        <begin position="480"/>
        <end position="502"/>
    </location>
</feature>
<protein>
    <recommendedName>
        <fullName evidence="3 9">NADH-ubiquinone oxidoreductase chain 5</fullName>
        <ecNumber evidence="2 9">7.1.1.2</ecNumber>
    </recommendedName>
</protein>
<feature type="transmembrane region" description="Helical" evidence="9">
    <location>
        <begin position="184"/>
        <end position="201"/>
    </location>
</feature>
<dbReference type="InterPro" id="IPR001516">
    <property type="entry name" value="Proton_antipo_N"/>
</dbReference>
<gene>
    <name evidence="12" type="primary">ND5</name>
</gene>
<feature type="transmembrane region" description="Helical" evidence="9">
    <location>
        <begin position="244"/>
        <end position="263"/>
    </location>
</feature>
<feature type="domain" description="NADH:quinone oxidoreductase/Mrp antiporter transmembrane" evidence="10">
    <location>
        <begin position="138"/>
        <end position="414"/>
    </location>
</feature>
<keyword evidence="4" id="KW-0249">Electron transport</keyword>
<dbReference type="GO" id="GO:0015990">
    <property type="term" value="P:electron transport coupled proton transport"/>
    <property type="evidence" value="ECO:0007669"/>
    <property type="project" value="TreeGrafter"/>
</dbReference>
<feature type="transmembrane region" description="Helical" evidence="9">
    <location>
        <begin position="51"/>
        <end position="77"/>
    </location>
</feature>
<evidence type="ECO:0000256" key="1">
    <source>
        <dbReference type="ARBA" id="ARBA00004141"/>
    </source>
</evidence>
<dbReference type="GO" id="GO:0003954">
    <property type="term" value="F:NADH dehydrogenase activity"/>
    <property type="evidence" value="ECO:0007669"/>
    <property type="project" value="TreeGrafter"/>
</dbReference>